<accession>A0A161IZ74</accession>
<dbReference type="Gene3D" id="3.50.50.60">
    <property type="entry name" value="FAD/NAD(P)-binding domain"/>
    <property type="match status" value="1"/>
</dbReference>
<reference evidence="1 2" key="1">
    <citation type="submission" date="2016-04" db="EMBL/GenBank/DDBJ databases">
        <title>Complete genome sequence of Bacillus oceanisediminis strain 2691.</title>
        <authorList>
            <person name="Jeong H."/>
            <person name="Kim H.J."/>
            <person name="Lee D.-W."/>
        </authorList>
    </citation>
    <scope>NUCLEOTIDE SEQUENCE [LARGE SCALE GENOMIC DNA]</scope>
    <source>
        <strain evidence="1 2">2691</strain>
        <plasmid evidence="2">pbo1</plasmid>
    </source>
</reference>
<dbReference type="KEGG" id="bon:A361_27380"/>
<dbReference type="eggNOG" id="COG2072">
    <property type="taxonomic scope" value="Bacteria"/>
</dbReference>
<dbReference type="SUPFAM" id="SSF51905">
    <property type="entry name" value="FAD/NAD(P)-binding domain"/>
    <property type="match status" value="1"/>
</dbReference>
<dbReference type="Pfam" id="PF13738">
    <property type="entry name" value="Pyr_redox_3"/>
    <property type="match status" value="1"/>
</dbReference>
<dbReference type="EMBL" id="CP015507">
    <property type="protein sequence ID" value="AND42905.1"/>
    <property type="molecule type" value="Genomic_DNA"/>
</dbReference>
<gene>
    <name evidence="1" type="ORF">A361_27380</name>
</gene>
<name>A0A161IZ74_9BACI</name>
<protein>
    <submittedName>
        <fullName evidence="1">Uncharacterized protein</fullName>
    </submittedName>
</protein>
<dbReference type="Proteomes" id="UP000077856">
    <property type="component" value="Plasmid pBO1"/>
</dbReference>
<evidence type="ECO:0000313" key="2">
    <source>
        <dbReference type="Proteomes" id="UP000077856"/>
    </source>
</evidence>
<proteinExistence type="predicted"/>
<organism evidence="1 2">
    <name type="scientific">Cytobacillus oceanisediminis 2691</name>
    <dbReference type="NCBI Taxonomy" id="1196031"/>
    <lineage>
        <taxon>Bacteria</taxon>
        <taxon>Bacillati</taxon>
        <taxon>Bacillota</taxon>
        <taxon>Bacilli</taxon>
        <taxon>Bacillales</taxon>
        <taxon>Bacillaceae</taxon>
        <taxon>Cytobacillus</taxon>
    </lineage>
</organism>
<geneLocation type="plasmid" evidence="2">
    <name>pbo1</name>
</geneLocation>
<evidence type="ECO:0000313" key="1">
    <source>
        <dbReference type="EMBL" id="AND42905.1"/>
    </source>
</evidence>
<keyword evidence="1" id="KW-0614">Plasmid</keyword>
<dbReference type="InterPro" id="IPR036188">
    <property type="entry name" value="FAD/NAD-bd_sf"/>
</dbReference>
<dbReference type="AlphaFoldDB" id="A0A161IZ74"/>
<sequence>MFDQGNEIGESWRKRYDSLKLFKACYFSTLSSLSLGGDPNGYTTKDEISDYLLHYAKEFPLLVKIRTVVQDWIKQGIVLFCTPGRGEYRSKQVIVAIGPFQKPNILEFSKFLSNEVLPLHSSEYECPFQLLL</sequence>